<keyword evidence="2" id="KW-1185">Reference proteome</keyword>
<evidence type="ECO:0008006" key="3">
    <source>
        <dbReference type="Google" id="ProtNLM"/>
    </source>
</evidence>
<reference evidence="1" key="1">
    <citation type="journal article" date="2020" name="Stud. Mycol.">
        <title>101 Dothideomycetes genomes: a test case for predicting lifestyles and emergence of pathogens.</title>
        <authorList>
            <person name="Haridas S."/>
            <person name="Albert R."/>
            <person name="Binder M."/>
            <person name="Bloem J."/>
            <person name="Labutti K."/>
            <person name="Salamov A."/>
            <person name="Andreopoulos B."/>
            <person name="Baker S."/>
            <person name="Barry K."/>
            <person name="Bills G."/>
            <person name="Bluhm B."/>
            <person name="Cannon C."/>
            <person name="Castanera R."/>
            <person name="Culley D."/>
            <person name="Daum C."/>
            <person name="Ezra D."/>
            <person name="Gonzalez J."/>
            <person name="Henrissat B."/>
            <person name="Kuo A."/>
            <person name="Liang C."/>
            <person name="Lipzen A."/>
            <person name="Lutzoni F."/>
            <person name="Magnuson J."/>
            <person name="Mondo S."/>
            <person name="Nolan M."/>
            <person name="Ohm R."/>
            <person name="Pangilinan J."/>
            <person name="Park H.-J."/>
            <person name="Ramirez L."/>
            <person name="Alfaro M."/>
            <person name="Sun H."/>
            <person name="Tritt A."/>
            <person name="Yoshinaga Y."/>
            <person name="Zwiers L.-H."/>
            <person name="Turgeon B."/>
            <person name="Goodwin S."/>
            <person name="Spatafora J."/>
            <person name="Crous P."/>
            <person name="Grigoriev I."/>
        </authorList>
    </citation>
    <scope>NUCLEOTIDE SEQUENCE</scope>
    <source>
        <strain evidence="1">ATCC 36951</strain>
    </source>
</reference>
<gene>
    <name evidence="1" type="ORF">M409DRAFT_29983</name>
</gene>
<dbReference type="InterPro" id="IPR032710">
    <property type="entry name" value="NTF2-like_dom_sf"/>
</dbReference>
<accession>A0A6A6C039</accession>
<dbReference type="GeneID" id="54562976"/>
<dbReference type="Gene3D" id="3.10.450.50">
    <property type="match status" value="1"/>
</dbReference>
<dbReference type="SUPFAM" id="SSF54427">
    <property type="entry name" value="NTF2-like"/>
    <property type="match status" value="1"/>
</dbReference>
<evidence type="ECO:0000313" key="1">
    <source>
        <dbReference type="EMBL" id="KAF2159510.1"/>
    </source>
</evidence>
<dbReference type="RefSeq" id="XP_033660399.1">
    <property type="nucleotide sequence ID" value="XM_033809704.1"/>
</dbReference>
<protein>
    <recommendedName>
        <fullName evidence="3">SnoaL-like domain-containing protein</fullName>
    </recommendedName>
</protein>
<proteinExistence type="predicted"/>
<dbReference type="Proteomes" id="UP000799537">
    <property type="component" value="Unassembled WGS sequence"/>
</dbReference>
<name>A0A6A6C039_ZASCE</name>
<organism evidence="1 2">
    <name type="scientific">Zasmidium cellare ATCC 36951</name>
    <dbReference type="NCBI Taxonomy" id="1080233"/>
    <lineage>
        <taxon>Eukaryota</taxon>
        <taxon>Fungi</taxon>
        <taxon>Dikarya</taxon>
        <taxon>Ascomycota</taxon>
        <taxon>Pezizomycotina</taxon>
        <taxon>Dothideomycetes</taxon>
        <taxon>Dothideomycetidae</taxon>
        <taxon>Mycosphaerellales</taxon>
        <taxon>Mycosphaerellaceae</taxon>
        <taxon>Zasmidium</taxon>
    </lineage>
</organism>
<dbReference type="EMBL" id="ML993636">
    <property type="protein sequence ID" value="KAF2159510.1"/>
    <property type="molecule type" value="Genomic_DNA"/>
</dbReference>
<dbReference type="AlphaFoldDB" id="A0A6A6C039"/>
<sequence length="165" mass="18756">MGFNWPRKDTSKNFHQAPIMHPTHAEAGEDVDKIATAMAQAYNAHDWDLYSSFLAASFVHQWPHRPGQPLFKEEFLSRTRELCDASPTYRIEVLDQTVTTPDSPEQSGGGTVLSVFQTCRQWGNKRRGDVVRDCFYILRFAQEHGTWLCQSMQAANGCHYFGVAT</sequence>
<evidence type="ECO:0000313" key="2">
    <source>
        <dbReference type="Proteomes" id="UP000799537"/>
    </source>
</evidence>